<dbReference type="Proteomes" id="UP000032633">
    <property type="component" value="Chromosome"/>
</dbReference>
<name>A0A0D5NP97_9BACL</name>
<evidence type="ECO:0000256" key="1">
    <source>
        <dbReference type="ARBA" id="ARBA00006754"/>
    </source>
</evidence>
<accession>A0A0D5NP97</accession>
<reference evidence="6" key="2">
    <citation type="submission" date="2015-03" db="EMBL/GenBank/DDBJ databases">
        <title>Genome sequence of Paenibacillus beijingensis strain DSM 24997T.</title>
        <authorList>
            <person name="Kwak Y."/>
            <person name="Shin J.-H."/>
        </authorList>
    </citation>
    <scope>NUCLEOTIDE SEQUENCE [LARGE SCALE GENOMIC DNA]</scope>
    <source>
        <strain evidence="6">DSM 24997</strain>
    </source>
</reference>
<dbReference type="AlphaFoldDB" id="A0A0D5NP97"/>
<dbReference type="Pfam" id="PF17853">
    <property type="entry name" value="GGDEF_2"/>
    <property type="match status" value="1"/>
</dbReference>
<dbReference type="KEGG" id="pbj:VN24_23600"/>
<evidence type="ECO:0008006" key="7">
    <source>
        <dbReference type="Google" id="ProtNLM"/>
    </source>
</evidence>
<dbReference type="RefSeq" id="WP_045672420.1">
    <property type="nucleotide sequence ID" value="NZ_CP011058.1"/>
</dbReference>
<dbReference type="OrthoDB" id="142218at2"/>
<keyword evidence="6" id="KW-1185">Reference proteome</keyword>
<organism evidence="5 6">
    <name type="scientific">Paenibacillus beijingensis</name>
    <dbReference type="NCBI Taxonomy" id="1126833"/>
    <lineage>
        <taxon>Bacteria</taxon>
        <taxon>Bacillati</taxon>
        <taxon>Bacillota</taxon>
        <taxon>Bacilli</taxon>
        <taxon>Bacillales</taxon>
        <taxon>Paenibacillaceae</taxon>
        <taxon>Paenibacillus</taxon>
    </lineage>
</organism>
<evidence type="ECO:0000313" key="5">
    <source>
        <dbReference type="EMBL" id="AJY76995.1"/>
    </source>
</evidence>
<dbReference type="InterPro" id="IPR041522">
    <property type="entry name" value="CdaR_GGDEF"/>
</dbReference>
<dbReference type="InterPro" id="IPR012914">
    <property type="entry name" value="PucR_dom"/>
</dbReference>
<dbReference type="InterPro" id="IPR051448">
    <property type="entry name" value="CdaR-like_regulators"/>
</dbReference>
<proteinExistence type="inferred from homology"/>
<dbReference type="PANTHER" id="PTHR33744:SF1">
    <property type="entry name" value="DNA-BINDING TRANSCRIPTIONAL ACTIVATOR ADER"/>
    <property type="match status" value="1"/>
</dbReference>
<gene>
    <name evidence="5" type="ORF">VN24_23600</name>
</gene>
<dbReference type="InterPro" id="IPR042070">
    <property type="entry name" value="PucR_C-HTH_sf"/>
</dbReference>
<protein>
    <recommendedName>
        <fullName evidence="7">PucR family transcriptional regulator</fullName>
    </recommendedName>
</protein>
<dbReference type="STRING" id="1126833.VN24_23600"/>
<dbReference type="Gene3D" id="1.10.10.2840">
    <property type="entry name" value="PucR C-terminal helix-turn-helix domain"/>
    <property type="match status" value="1"/>
</dbReference>
<comment type="similarity">
    <text evidence="1">Belongs to the CdaR family.</text>
</comment>
<evidence type="ECO:0000313" key="6">
    <source>
        <dbReference type="Proteomes" id="UP000032633"/>
    </source>
</evidence>
<reference evidence="5 6" key="1">
    <citation type="journal article" date="2015" name="J. Biotechnol.">
        <title>Complete genome sequence of Paenibacillus beijingensis 7188(T) (=DSM 24997(T)), a novel rhizobacterium from jujube garden soil.</title>
        <authorList>
            <person name="Kwak Y."/>
            <person name="Shin J.H."/>
        </authorList>
    </citation>
    <scope>NUCLEOTIDE SEQUENCE [LARGE SCALE GENOMIC DNA]</scope>
    <source>
        <strain evidence="5 6">DSM 24997</strain>
    </source>
</reference>
<dbReference type="HOGENOM" id="CLU_017436_3_0_9"/>
<feature type="domain" description="PucR C-terminal helix-turn-helix" evidence="3">
    <location>
        <begin position="481"/>
        <end position="538"/>
    </location>
</feature>
<dbReference type="PATRIC" id="fig|1126833.4.peg.5190"/>
<sequence>MKEDNRDGYMVKDLFDISYFKEAVLLGGSAGLERTISRINVMEVPDVIDWVRPGEFLMTTGYTFKHDPEILVTLIAQLVQKGVVALGVKTKRFFETVPRAAIEAADQFGFPLIELPPSTAFSDVVREVMERVLVSELKDLSILQGRVQRLSHVLLHGDGLAAFLLHLQFMIRNPVVLLDPHDQWTASPAAEQLCARIEEKEWQKLRSQRDLETYILQIGEHPVRVHMTKVHDGKRSSYLLLVVEHEQENDIVDTLTLNWAGRLLGFEISNMQARKKIEAKYFDQFLQDWMAGRIVSAVDLRLRAEACGWPLAADAAYMAGIVSFRDGRAEVKELLDLAARLNWESASRNSEIKWTVLEGELTVLLTFQHEGEGPYKGPFNRNDVIGRTRSMLQSSLHERKISLCLGREVSGQGEVPDSYLDAKRAVEVRRACQMEDDIVRYNDLGIYLLLYRLQGTEELEEYKRLYLQPLIELDKNQQGELLNTLRTYFHCNCNAKETAERMFVHYNTINYRLERIKNELGLRLDDPETKLLLQVAIKTNEIRERR</sequence>
<evidence type="ECO:0000259" key="2">
    <source>
        <dbReference type="Pfam" id="PF07905"/>
    </source>
</evidence>
<evidence type="ECO:0000259" key="4">
    <source>
        <dbReference type="Pfam" id="PF17853"/>
    </source>
</evidence>
<feature type="domain" description="Purine catabolism PurC-like" evidence="2">
    <location>
        <begin position="13"/>
        <end position="131"/>
    </location>
</feature>
<feature type="domain" description="CdaR GGDEF-like" evidence="4">
    <location>
        <begin position="296"/>
        <end position="428"/>
    </location>
</feature>
<dbReference type="PANTHER" id="PTHR33744">
    <property type="entry name" value="CARBOHYDRATE DIACID REGULATOR"/>
    <property type="match status" value="1"/>
</dbReference>
<dbReference type="EMBL" id="CP011058">
    <property type="protein sequence ID" value="AJY76995.1"/>
    <property type="molecule type" value="Genomic_DNA"/>
</dbReference>
<evidence type="ECO:0000259" key="3">
    <source>
        <dbReference type="Pfam" id="PF13556"/>
    </source>
</evidence>
<dbReference type="Pfam" id="PF13556">
    <property type="entry name" value="HTH_30"/>
    <property type="match status" value="1"/>
</dbReference>
<dbReference type="Pfam" id="PF07905">
    <property type="entry name" value="PucR"/>
    <property type="match status" value="1"/>
</dbReference>
<dbReference type="InterPro" id="IPR025736">
    <property type="entry name" value="PucR_C-HTH_dom"/>
</dbReference>